<dbReference type="CDD" id="cd01850">
    <property type="entry name" value="CDC_Septin"/>
    <property type="match status" value="1"/>
</dbReference>
<protein>
    <submittedName>
        <fullName evidence="10">SEPT7</fullName>
    </submittedName>
</protein>
<organism evidence="10 11">
    <name type="scientific">Mytilus edulis</name>
    <name type="common">Blue mussel</name>
    <dbReference type="NCBI Taxonomy" id="6550"/>
    <lineage>
        <taxon>Eukaryota</taxon>
        <taxon>Metazoa</taxon>
        <taxon>Spiralia</taxon>
        <taxon>Lophotrochozoa</taxon>
        <taxon>Mollusca</taxon>
        <taxon>Bivalvia</taxon>
        <taxon>Autobranchia</taxon>
        <taxon>Pteriomorphia</taxon>
        <taxon>Mytilida</taxon>
        <taxon>Mytiloidea</taxon>
        <taxon>Mytilidae</taxon>
        <taxon>Mytilinae</taxon>
        <taxon>Mytilus</taxon>
    </lineage>
</organism>
<evidence type="ECO:0000256" key="1">
    <source>
        <dbReference type="ARBA" id="ARBA00004626"/>
    </source>
</evidence>
<dbReference type="EMBL" id="CAJPWZ010002189">
    <property type="protein sequence ID" value="CAG2232834.1"/>
    <property type="molecule type" value="Genomic_DNA"/>
</dbReference>
<keyword evidence="4" id="KW-0175">Coiled coil</keyword>
<dbReference type="AlphaFoldDB" id="A0A8S3TVI5"/>
<dbReference type="GO" id="GO:0005856">
    <property type="term" value="C:cytoskeleton"/>
    <property type="evidence" value="ECO:0007669"/>
    <property type="project" value="UniProtKB-ARBA"/>
</dbReference>
<accession>A0A8S3TVI5</accession>
<dbReference type="PROSITE" id="PS51719">
    <property type="entry name" value="G_SEPTIN"/>
    <property type="match status" value="1"/>
</dbReference>
<keyword evidence="11" id="KW-1185">Reference proteome</keyword>
<dbReference type="Pfam" id="PF00735">
    <property type="entry name" value="Septin"/>
    <property type="match status" value="1"/>
</dbReference>
<evidence type="ECO:0000313" key="11">
    <source>
        <dbReference type="Proteomes" id="UP000683360"/>
    </source>
</evidence>
<comment type="subcellular location">
    <subcellularLocation>
        <location evidence="1">Cleavage furrow</location>
    </subcellularLocation>
</comment>
<dbReference type="Proteomes" id="UP000683360">
    <property type="component" value="Unassembled WGS sequence"/>
</dbReference>
<comment type="similarity">
    <text evidence="7">Belongs to the TRAFAC class TrmE-Era-EngA-EngB-Septin-like GTPase superfamily. Septin GTPase family.</text>
</comment>
<feature type="compositionally biased region" description="Basic and acidic residues" evidence="8">
    <location>
        <begin position="63"/>
        <end position="73"/>
    </location>
</feature>
<evidence type="ECO:0000256" key="3">
    <source>
        <dbReference type="ARBA" id="ARBA00022741"/>
    </source>
</evidence>
<dbReference type="OrthoDB" id="416553at2759"/>
<feature type="domain" description="Septin-type G" evidence="9">
    <location>
        <begin position="238"/>
        <end position="507"/>
    </location>
</feature>
<dbReference type="PANTHER" id="PTHR18884">
    <property type="entry name" value="SEPTIN"/>
    <property type="match status" value="1"/>
</dbReference>
<reference evidence="10" key="1">
    <citation type="submission" date="2021-03" db="EMBL/GenBank/DDBJ databases">
        <authorList>
            <person name="Bekaert M."/>
        </authorList>
    </citation>
    <scope>NUCLEOTIDE SEQUENCE</scope>
</reference>
<feature type="compositionally biased region" description="Polar residues" evidence="8">
    <location>
        <begin position="74"/>
        <end position="83"/>
    </location>
</feature>
<feature type="region of interest" description="Disordered" evidence="8">
    <location>
        <begin position="143"/>
        <end position="218"/>
    </location>
</feature>
<feature type="compositionally biased region" description="Basic and acidic residues" evidence="8">
    <location>
        <begin position="553"/>
        <end position="601"/>
    </location>
</feature>
<evidence type="ECO:0000256" key="8">
    <source>
        <dbReference type="SAM" id="MobiDB-lite"/>
    </source>
</evidence>
<evidence type="ECO:0000256" key="5">
    <source>
        <dbReference type="ARBA" id="ARBA00023134"/>
    </source>
</evidence>
<evidence type="ECO:0000256" key="6">
    <source>
        <dbReference type="ARBA" id="ARBA00023306"/>
    </source>
</evidence>
<comment type="caution">
    <text evidence="10">The sequence shown here is derived from an EMBL/GenBank/DDBJ whole genome shotgun (WGS) entry which is preliminary data.</text>
</comment>
<feature type="compositionally biased region" description="Basic and acidic residues" evidence="8">
    <location>
        <begin position="38"/>
        <end position="47"/>
    </location>
</feature>
<dbReference type="GO" id="GO:0051301">
    <property type="term" value="P:cell division"/>
    <property type="evidence" value="ECO:0007669"/>
    <property type="project" value="UniProtKB-KW"/>
</dbReference>
<evidence type="ECO:0000313" key="10">
    <source>
        <dbReference type="EMBL" id="CAG2232834.1"/>
    </source>
</evidence>
<dbReference type="InterPro" id="IPR030379">
    <property type="entry name" value="G_SEPTIN_dom"/>
</dbReference>
<keyword evidence="2" id="KW-0132">Cell division</keyword>
<feature type="region of interest" description="Disordered" evidence="8">
    <location>
        <begin position="1"/>
        <end position="104"/>
    </location>
</feature>
<sequence>MAASTPMTQSGTGRGPAPPLPEKPPSVAERTRLLKSSFRKDDVDKPKVVSSSPIVERAATLPHSHETNGDKSETPSPASSVGSMTGVGVKASTPDSVKDLPPKPAMPKYYYNLLHCQVLQKSFNYVQTNDASHLLELQMTKERQQYEQSRGNEVLEEAPQQQTDSNAPKFDPAARFAADRERREERTREPVASKDDDREKEHHKERKHGGGDAGSKELEGYVGFANLPNQVYRKSVKKGFEFTLMVVGESGLGKSTLINSLFLSDLYSSDYPGPSHRIQKTVKVDTTQVVLKENGVQLKLTTVDTPGFGDAVDNSNCWQPVIDYIDSKYDEYLNAESRVNRITNADTRVHVCCYFIAPTGHGLKPLDVEFMKRLHDKVNIIPIIAKADTLTPDECREFKKTILNEIAQHKIKIYEFPECDDEEENKLQKKMRDRVPFAVIGSNRVIESGGKKVRGRQYPWGIVEVENLEHNDFIALRNMLIRKHMQDLKDVTNNVHYENFRYNKLAPTSVDGNKIKPGSLSKDPLTQMAEEKRDHDIKMKKMEAEMEHVFETKVKEKEQKLKESEADLQRRSEHTKKSLDQQQKEMDDKWAQFQKEKKAWEEAMGLSGSNENIKDSHKKEKKRLF</sequence>
<evidence type="ECO:0000259" key="9">
    <source>
        <dbReference type="PROSITE" id="PS51719"/>
    </source>
</evidence>
<evidence type="ECO:0000256" key="2">
    <source>
        <dbReference type="ARBA" id="ARBA00022618"/>
    </source>
</evidence>
<dbReference type="FunFam" id="3.40.50.300:FF:000162">
    <property type="entry name" value="septin-7 isoform X1"/>
    <property type="match status" value="1"/>
</dbReference>
<name>A0A8S3TVI5_MYTED</name>
<dbReference type="InterPro" id="IPR027417">
    <property type="entry name" value="P-loop_NTPase"/>
</dbReference>
<feature type="compositionally biased region" description="Polar residues" evidence="8">
    <location>
        <begin position="1"/>
        <end position="11"/>
    </location>
</feature>
<keyword evidence="5 7" id="KW-0342">GTP-binding</keyword>
<gene>
    <name evidence="10" type="ORF">MEDL_45425</name>
</gene>
<keyword evidence="3 7" id="KW-0547">Nucleotide-binding</keyword>
<evidence type="ECO:0000256" key="7">
    <source>
        <dbReference type="RuleBase" id="RU004560"/>
    </source>
</evidence>
<evidence type="ECO:0000256" key="4">
    <source>
        <dbReference type="ARBA" id="ARBA00023054"/>
    </source>
</evidence>
<keyword evidence="6" id="KW-0131">Cell cycle</keyword>
<proteinExistence type="inferred from homology"/>
<dbReference type="GO" id="GO:0005525">
    <property type="term" value="F:GTP binding"/>
    <property type="evidence" value="ECO:0007669"/>
    <property type="project" value="UniProtKB-KW"/>
</dbReference>
<dbReference type="GO" id="GO:0032154">
    <property type="term" value="C:cleavage furrow"/>
    <property type="evidence" value="ECO:0007669"/>
    <property type="project" value="UniProtKB-SubCell"/>
</dbReference>
<dbReference type="Gene3D" id="3.40.50.300">
    <property type="entry name" value="P-loop containing nucleotide triphosphate hydrolases"/>
    <property type="match status" value="1"/>
</dbReference>
<dbReference type="InterPro" id="IPR016491">
    <property type="entry name" value="Septin"/>
</dbReference>
<feature type="compositionally biased region" description="Basic and acidic residues" evidence="8">
    <location>
        <begin position="177"/>
        <end position="218"/>
    </location>
</feature>
<dbReference type="SUPFAM" id="SSF52540">
    <property type="entry name" value="P-loop containing nucleoside triphosphate hydrolases"/>
    <property type="match status" value="1"/>
</dbReference>
<feature type="region of interest" description="Disordered" evidence="8">
    <location>
        <begin position="553"/>
        <end position="625"/>
    </location>
</feature>